<dbReference type="STRING" id="105231.A0A1Y1HNX8"/>
<dbReference type="CDD" id="cd03382">
    <property type="entry name" value="PAP2_dolichyldiphosphatase"/>
    <property type="match status" value="1"/>
</dbReference>
<organism evidence="8 9">
    <name type="scientific">Klebsormidium nitens</name>
    <name type="common">Green alga</name>
    <name type="synonym">Ulothrix nitens</name>
    <dbReference type="NCBI Taxonomy" id="105231"/>
    <lineage>
        <taxon>Eukaryota</taxon>
        <taxon>Viridiplantae</taxon>
        <taxon>Streptophyta</taxon>
        <taxon>Klebsormidiophyceae</taxon>
        <taxon>Klebsormidiales</taxon>
        <taxon>Klebsormidiaceae</taxon>
        <taxon>Klebsormidium</taxon>
    </lineage>
</organism>
<evidence type="ECO:0000313" key="8">
    <source>
        <dbReference type="EMBL" id="GAQ78267.1"/>
    </source>
</evidence>
<dbReference type="GO" id="GO:0008195">
    <property type="term" value="F:phosphatidate phosphatase activity"/>
    <property type="evidence" value="ECO:0000318"/>
    <property type="project" value="GO_Central"/>
</dbReference>
<dbReference type="GO" id="GO:0016020">
    <property type="term" value="C:membrane"/>
    <property type="evidence" value="ECO:0007669"/>
    <property type="project" value="UniProtKB-SubCell"/>
</dbReference>
<dbReference type="Pfam" id="PF01569">
    <property type="entry name" value="PAP2"/>
    <property type="match status" value="1"/>
</dbReference>
<proteinExistence type="predicted"/>
<dbReference type="SMART" id="SM00014">
    <property type="entry name" value="acidPPc"/>
    <property type="match status" value="1"/>
</dbReference>
<dbReference type="SUPFAM" id="SSF48317">
    <property type="entry name" value="Acid phosphatase/Vanadium-dependent haloperoxidase"/>
    <property type="match status" value="1"/>
</dbReference>
<feature type="transmembrane region" description="Helical" evidence="6">
    <location>
        <begin position="125"/>
        <end position="147"/>
    </location>
</feature>
<keyword evidence="2 6" id="KW-0812">Transmembrane</keyword>
<dbReference type="Proteomes" id="UP000054558">
    <property type="component" value="Unassembled WGS sequence"/>
</dbReference>
<dbReference type="PANTHER" id="PTHR11247:SF1">
    <property type="entry name" value="DOLICHYLDIPHOSPHATASE 1"/>
    <property type="match status" value="1"/>
</dbReference>
<comment type="subcellular location">
    <subcellularLocation>
        <location evidence="1">Membrane</location>
        <topology evidence="1">Multi-pass membrane protein</topology>
    </subcellularLocation>
</comment>
<dbReference type="OMA" id="VYATLIW"/>
<gene>
    <name evidence="8" type="ORF">KFL_000100330</name>
</gene>
<evidence type="ECO:0000313" key="9">
    <source>
        <dbReference type="Proteomes" id="UP000054558"/>
    </source>
</evidence>
<dbReference type="Gene3D" id="1.20.144.10">
    <property type="entry name" value="Phosphatidic acid phosphatase type 2/haloperoxidase"/>
    <property type="match status" value="1"/>
</dbReference>
<keyword evidence="9" id="KW-1185">Reference proteome</keyword>
<dbReference type="OrthoDB" id="302705at2759"/>
<evidence type="ECO:0000256" key="6">
    <source>
        <dbReference type="SAM" id="Phobius"/>
    </source>
</evidence>
<dbReference type="InterPro" id="IPR036938">
    <property type="entry name" value="PAP2/HPO_sf"/>
</dbReference>
<reference evidence="8 9" key="1">
    <citation type="journal article" date="2014" name="Nat. Commun.">
        <title>Klebsormidium flaccidum genome reveals primary factors for plant terrestrial adaptation.</title>
        <authorList>
            <person name="Hori K."/>
            <person name="Maruyama F."/>
            <person name="Fujisawa T."/>
            <person name="Togashi T."/>
            <person name="Yamamoto N."/>
            <person name="Seo M."/>
            <person name="Sato S."/>
            <person name="Yamada T."/>
            <person name="Mori H."/>
            <person name="Tajima N."/>
            <person name="Moriyama T."/>
            <person name="Ikeuchi M."/>
            <person name="Watanabe M."/>
            <person name="Wada H."/>
            <person name="Kobayashi K."/>
            <person name="Saito M."/>
            <person name="Masuda T."/>
            <person name="Sasaki-Sekimoto Y."/>
            <person name="Mashiguchi K."/>
            <person name="Awai K."/>
            <person name="Shimojima M."/>
            <person name="Masuda S."/>
            <person name="Iwai M."/>
            <person name="Nobusawa T."/>
            <person name="Narise T."/>
            <person name="Kondo S."/>
            <person name="Saito H."/>
            <person name="Sato R."/>
            <person name="Murakawa M."/>
            <person name="Ihara Y."/>
            <person name="Oshima-Yamada Y."/>
            <person name="Ohtaka K."/>
            <person name="Satoh M."/>
            <person name="Sonobe K."/>
            <person name="Ishii M."/>
            <person name="Ohtani R."/>
            <person name="Kanamori-Sato M."/>
            <person name="Honoki R."/>
            <person name="Miyazaki D."/>
            <person name="Mochizuki H."/>
            <person name="Umetsu J."/>
            <person name="Higashi K."/>
            <person name="Shibata D."/>
            <person name="Kamiya Y."/>
            <person name="Sato N."/>
            <person name="Nakamura Y."/>
            <person name="Tabata S."/>
            <person name="Ida S."/>
            <person name="Kurokawa K."/>
            <person name="Ohta H."/>
        </authorList>
    </citation>
    <scope>NUCLEOTIDE SEQUENCE [LARGE SCALE GENOMIC DNA]</scope>
    <source>
        <strain evidence="8 9">NIES-2285</strain>
    </source>
</reference>
<dbReference type="AlphaFoldDB" id="A0A1Y1HNX8"/>
<dbReference type="GO" id="GO:0006651">
    <property type="term" value="P:diacylglycerol biosynthetic process"/>
    <property type="evidence" value="ECO:0000318"/>
    <property type="project" value="GO_Central"/>
</dbReference>
<keyword evidence="3" id="KW-0378">Hydrolase</keyword>
<feature type="domain" description="Phosphatidic acid phosphatase type 2/haloperoxidase" evidence="7">
    <location>
        <begin position="53"/>
        <end position="168"/>
    </location>
</feature>
<name>A0A1Y1HNX8_KLENI</name>
<dbReference type="InterPro" id="IPR039667">
    <property type="entry name" value="Dolichyldiphosphatase_PAP2"/>
</dbReference>
<evidence type="ECO:0000259" key="7">
    <source>
        <dbReference type="SMART" id="SM00014"/>
    </source>
</evidence>
<evidence type="ECO:0000256" key="3">
    <source>
        <dbReference type="ARBA" id="ARBA00022801"/>
    </source>
</evidence>
<feature type="transmembrane region" description="Helical" evidence="6">
    <location>
        <begin position="153"/>
        <end position="176"/>
    </location>
</feature>
<keyword evidence="5 6" id="KW-0472">Membrane</keyword>
<evidence type="ECO:0000256" key="2">
    <source>
        <dbReference type="ARBA" id="ARBA00022692"/>
    </source>
</evidence>
<evidence type="ECO:0000256" key="4">
    <source>
        <dbReference type="ARBA" id="ARBA00022989"/>
    </source>
</evidence>
<evidence type="ECO:0000256" key="5">
    <source>
        <dbReference type="ARBA" id="ARBA00023136"/>
    </source>
</evidence>
<dbReference type="GO" id="GO:0009507">
    <property type="term" value="C:chloroplast"/>
    <property type="evidence" value="ECO:0000318"/>
    <property type="project" value="GO_Central"/>
</dbReference>
<keyword evidence="4 6" id="KW-1133">Transmembrane helix</keyword>
<evidence type="ECO:0000256" key="1">
    <source>
        <dbReference type="ARBA" id="ARBA00004141"/>
    </source>
</evidence>
<feature type="transmembrane region" description="Helical" evidence="6">
    <location>
        <begin position="25"/>
        <end position="47"/>
    </location>
</feature>
<accession>A0A1Y1HNX8</accession>
<dbReference type="InterPro" id="IPR000326">
    <property type="entry name" value="PAP2/HPO"/>
</dbReference>
<dbReference type="PANTHER" id="PTHR11247">
    <property type="entry name" value="PALMITOYL-PROTEIN THIOESTERASE/DOLICHYLDIPHOSPHATASE 1"/>
    <property type="match status" value="1"/>
</dbReference>
<dbReference type="EMBL" id="DF236959">
    <property type="protein sequence ID" value="GAQ78267.1"/>
    <property type="molecule type" value="Genomic_DNA"/>
</dbReference>
<protein>
    <submittedName>
        <fullName evidence="8">Phosphatidic acid phosphatase2 family protein</fullName>
    </submittedName>
</protein>
<sequence>MLPPVYKSVELTHVRYPEGDGLGKLLALASLAPYTIAFGAFPALIIFRRELQTMVFCLGLIVNEALCQSLKRFFMEPRPPSCAILECCSSFGWPSSHSAWVTFFATYSTLLCLRRLTFSDWLSKWAAVVIPWPVAFSVMWSRAYLGYHTWRQVWAGGAIGCCNALAWYVISACVFIPTFRTIEDHPICRYLCIRDSSHIPNVMLAEYRHSRVVRKQNEFEGR</sequence>